<keyword evidence="7 8" id="KW-0472">Membrane</keyword>
<dbReference type="GO" id="GO:0055085">
    <property type="term" value="P:transmembrane transport"/>
    <property type="evidence" value="ECO:0007669"/>
    <property type="project" value="TreeGrafter"/>
</dbReference>
<comment type="subcellular location">
    <subcellularLocation>
        <location evidence="1">Cell membrane</location>
        <topology evidence="1">Multi-pass membrane protein</topology>
    </subcellularLocation>
</comment>
<evidence type="ECO:0000313" key="9">
    <source>
        <dbReference type="EMBL" id="MPW26301.1"/>
    </source>
</evidence>
<feature type="transmembrane region" description="Helical" evidence="8">
    <location>
        <begin position="216"/>
        <end position="237"/>
    </location>
</feature>
<evidence type="ECO:0000256" key="5">
    <source>
        <dbReference type="ARBA" id="ARBA00022692"/>
    </source>
</evidence>
<dbReference type="GO" id="GO:0005886">
    <property type="term" value="C:plasma membrane"/>
    <property type="evidence" value="ECO:0007669"/>
    <property type="project" value="UniProtKB-SubCell"/>
</dbReference>
<evidence type="ECO:0000256" key="6">
    <source>
        <dbReference type="ARBA" id="ARBA00022989"/>
    </source>
</evidence>
<feature type="transmembrane region" description="Helical" evidence="8">
    <location>
        <begin position="7"/>
        <end position="25"/>
    </location>
</feature>
<protein>
    <submittedName>
        <fullName evidence="9">AI-2E family transporter</fullName>
    </submittedName>
</protein>
<dbReference type="EMBL" id="WHNX01000016">
    <property type="protein sequence ID" value="MPW26301.1"/>
    <property type="molecule type" value="Genomic_DNA"/>
</dbReference>
<gene>
    <name evidence="9" type="ORF">GC105_10925</name>
</gene>
<dbReference type="AlphaFoldDB" id="A0A6A7KAI9"/>
<keyword evidence="5 8" id="KW-0812">Transmembrane</keyword>
<sequence length="352" mass="38970">MELDRRRINLFFDVAVFLVIFLFLVLIRRNIINVISPFIFALVVAYLLDPLVRFIEKKGVKNRALSILLVFIIIIGLIIGLFMTVIPNITKDVSVLIADIPNIINSVEHFINNFREGNTVFQSVDFSNYIDIDNELANLSDGLISVLGAMSTKLIAGTGKLVDIIMVPIITFYYLKDKEDFVSLGSKIIPRKFKTKLKAILSDIDVVLGGFIRGQLLIALFVGILTGIACRIIGLPYSITIGMIAGLTNVIPYFGPWIGGIFPIILALITNPVLILWTLVAIIIIQQIESTFLSPQIMSHSVGLHPIAVIFSILLFGNIFGVIGMIIGVPIAGTIKVLIKYVIEFREEQSVD</sequence>
<keyword evidence="4" id="KW-1003">Cell membrane</keyword>
<evidence type="ECO:0000256" key="2">
    <source>
        <dbReference type="ARBA" id="ARBA00009773"/>
    </source>
</evidence>
<comment type="similarity">
    <text evidence="2">Belongs to the autoinducer-2 exporter (AI-2E) (TC 2.A.86) family.</text>
</comment>
<dbReference type="Pfam" id="PF01594">
    <property type="entry name" value="AI-2E_transport"/>
    <property type="match status" value="1"/>
</dbReference>
<dbReference type="PANTHER" id="PTHR21716:SF53">
    <property type="entry name" value="PERMEASE PERM-RELATED"/>
    <property type="match status" value="1"/>
</dbReference>
<name>A0A6A7KAI9_9FIRM</name>
<dbReference type="PANTHER" id="PTHR21716">
    <property type="entry name" value="TRANSMEMBRANE PROTEIN"/>
    <property type="match status" value="1"/>
</dbReference>
<feature type="transmembrane region" description="Helical" evidence="8">
    <location>
        <begin position="64"/>
        <end position="86"/>
    </location>
</feature>
<evidence type="ECO:0000256" key="4">
    <source>
        <dbReference type="ARBA" id="ARBA00022475"/>
    </source>
</evidence>
<keyword evidence="3" id="KW-0813">Transport</keyword>
<evidence type="ECO:0000256" key="1">
    <source>
        <dbReference type="ARBA" id="ARBA00004651"/>
    </source>
</evidence>
<dbReference type="InterPro" id="IPR002549">
    <property type="entry name" value="AI-2E-like"/>
</dbReference>
<keyword evidence="10" id="KW-1185">Reference proteome</keyword>
<keyword evidence="6 8" id="KW-1133">Transmembrane helix</keyword>
<comment type="caution">
    <text evidence="9">The sequence shown here is derived from an EMBL/GenBank/DDBJ whole genome shotgun (WGS) entry which is preliminary data.</text>
</comment>
<evidence type="ECO:0000313" key="10">
    <source>
        <dbReference type="Proteomes" id="UP000440004"/>
    </source>
</evidence>
<feature type="transmembrane region" description="Helical" evidence="8">
    <location>
        <begin position="31"/>
        <end position="52"/>
    </location>
</feature>
<accession>A0A6A7KAI9</accession>
<dbReference type="RefSeq" id="WP_152804679.1">
    <property type="nucleotide sequence ID" value="NZ_WHNX01000016.1"/>
</dbReference>
<evidence type="ECO:0000256" key="3">
    <source>
        <dbReference type="ARBA" id="ARBA00022448"/>
    </source>
</evidence>
<evidence type="ECO:0000256" key="8">
    <source>
        <dbReference type="SAM" id="Phobius"/>
    </source>
</evidence>
<feature type="transmembrane region" description="Helical" evidence="8">
    <location>
        <begin position="257"/>
        <end position="285"/>
    </location>
</feature>
<reference evidence="9 10" key="1">
    <citation type="submission" date="2019-10" db="EMBL/GenBank/DDBJ databases">
        <title>Alkalibaculum tamaniensis sp.nov., a new alkaliphilic acetogen, isolated on methoxylated aromatics from a mud volcano.</title>
        <authorList>
            <person name="Khomyakova M.A."/>
            <person name="Merkel A.Y."/>
            <person name="Bonch-Osmolovskaya E.A."/>
            <person name="Slobodkin A.I."/>
        </authorList>
    </citation>
    <scope>NUCLEOTIDE SEQUENCE [LARGE SCALE GENOMIC DNA]</scope>
    <source>
        <strain evidence="9 10">M08DMB</strain>
    </source>
</reference>
<evidence type="ECO:0000256" key="7">
    <source>
        <dbReference type="ARBA" id="ARBA00023136"/>
    </source>
</evidence>
<proteinExistence type="inferred from homology"/>
<organism evidence="9 10">
    <name type="scientific">Alkalibaculum sporogenes</name>
    <dbReference type="NCBI Taxonomy" id="2655001"/>
    <lineage>
        <taxon>Bacteria</taxon>
        <taxon>Bacillati</taxon>
        <taxon>Bacillota</taxon>
        <taxon>Clostridia</taxon>
        <taxon>Eubacteriales</taxon>
        <taxon>Eubacteriaceae</taxon>
        <taxon>Alkalibaculum</taxon>
    </lineage>
</organism>
<dbReference type="Proteomes" id="UP000440004">
    <property type="component" value="Unassembled WGS sequence"/>
</dbReference>